<sequence>MGRHPRSSHTFISVRPTAPHAAHPRPSLTFTRVFNTFESSV</sequence>
<gene>
    <name evidence="2" type="ORF">COLINT_02054</name>
</gene>
<dbReference type="Proteomes" id="UP000003295">
    <property type="component" value="Unassembled WGS sequence"/>
</dbReference>
<reference evidence="2 3" key="1">
    <citation type="submission" date="2009-04" db="EMBL/GenBank/DDBJ databases">
        <authorList>
            <person name="Weinstock G."/>
            <person name="Sodergren E."/>
            <person name="Clifton S."/>
            <person name="Fulton L."/>
            <person name="Fulton B."/>
            <person name="Courtney L."/>
            <person name="Fronick C."/>
            <person name="Harrison M."/>
            <person name="Strong C."/>
            <person name="Farmer C."/>
            <person name="Delahaunty K."/>
            <person name="Markovic C."/>
            <person name="Hall O."/>
            <person name="Minx P."/>
            <person name="Tomlinson C."/>
            <person name="Mitreva M."/>
            <person name="Nelson J."/>
            <person name="Hou S."/>
            <person name="Wollam A."/>
            <person name="Pepin K.H."/>
            <person name="Johnson M."/>
            <person name="Bhonagiri V."/>
            <person name="Nash W.E."/>
            <person name="Warren W."/>
            <person name="Chinwalla A."/>
            <person name="Mardis E.R."/>
            <person name="Wilson R.K."/>
        </authorList>
    </citation>
    <scope>NUCLEOTIDE SEQUENCE [LARGE SCALE GENOMIC DNA]</scope>
    <source>
        <strain evidence="2 3">DSM 13280</strain>
    </source>
</reference>
<organism evidence="2 3">
    <name type="scientific">Collinsella intestinalis DSM 13280</name>
    <dbReference type="NCBI Taxonomy" id="521003"/>
    <lineage>
        <taxon>Bacteria</taxon>
        <taxon>Bacillati</taxon>
        <taxon>Actinomycetota</taxon>
        <taxon>Coriobacteriia</taxon>
        <taxon>Coriobacteriales</taxon>
        <taxon>Coriobacteriaceae</taxon>
        <taxon>Collinsella</taxon>
    </lineage>
</organism>
<dbReference type="HOGENOM" id="CLU_3268537_0_0_11"/>
<protein>
    <submittedName>
        <fullName evidence="2">Uncharacterized protein</fullName>
    </submittedName>
</protein>
<proteinExistence type="predicted"/>
<name>C4F7N9_9ACTN</name>
<feature type="region of interest" description="Disordered" evidence="1">
    <location>
        <begin position="1"/>
        <end position="25"/>
    </location>
</feature>
<dbReference type="EMBL" id="ABXH02000002">
    <property type="protein sequence ID" value="EEP45262.1"/>
    <property type="molecule type" value="Genomic_DNA"/>
</dbReference>
<evidence type="ECO:0000256" key="1">
    <source>
        <dbReference type="SAM" id="MobiDB-lite"/>
    </source>
</evidence>
<dbReference type="STRING" id="521003.COLINT_02054"/>
<comment type="caution">
    <text evidence="2">The sequence shown here is derived from an EMBL/GenBank/DDBJ whole genome shotgun (WGS) entry which is preliminary data.</text>
</comment>
<feature type="compositionally biased region" description="Low complexity" evidence="1">
    <location>
        <begin position="15"/>
        <end position="25"/>
    </location>
</feature>
<evidence type="ECO:0000313" key="3">
    <source>
        <dbReference type="Proteomes" id="UP000003295"/>
    </source>
</evidence>
<accession>C4F7N9</accession>
<evidence type="ECO:0000313" key="2">
    <source>
        <dbReference type="EMBL" id="EEP45262.1"/>
    </source>
</evidence>
<dbReference type="AlphaFoldDB" id="C4F7N9"/>